<keyword evidence="3" id="KW-1185">Reference proteome</keyword>
<dbReference type="EMBL" id="FQXG01000003">
    <property type="protein sequence ID" value="SHH62189.1"/>
    <property type="molecule type" value="Genomic_DNA"/>
</dbReference>
<gene>
    <name evidence="2" type="ORF">SAMN02745129_2565</name>
</gene>
<evidence type="ECO:0008006" key="4">
    <source>
        <dbReference type="Google" id="ProtNLM"/>
    </source>
</evidence>
<organism evidence="2 3">
    <name type="scientific">Ferrimonas marina</name>
    <dbReference type="NCBI Taxonomy" id="299255"/>
    <lineage>
        <taxon>Bacteria</taxon>
        <taxon>Pseudomonadati</taxon>
        <taxon>Pseudomonadota</taxon>
        <taxon>Gammaproteobacteria</taxon>
        <taxon>Alteromonadales</taxon>
        <taxon>Ferrimonadaceae</taxon>
        <taxon>Ferrimonas</taxon>
    </lineage>
</organism>
<dbReference type="Proteomes" id="UP000184268">
    <property type="component" value="Unassembled WGS sequence"/>
</dbReference>
<feature type="chain" id="PRO_5012951634" description="Ig-like domain-containing protein" evidence="1">
    <location>
        <begin position="24"/>
        <end position="235"/>
    </location>
</feature>
<name>A0A1M5UGT1_9GAMM</name>
<dbReference type="AlphaFoldDB" id="A0A1M5UGT1"/>
<sequence length="235" mass="24072">MKLRQLLILLGLLAATSTGVAMAKQWHSGIVTTASDISSTPLVTGSSGSTTPSYTAPSLSLSCNRTSCKHHVSSYSGSAYASVTVSASASCPHGSCSYSWTYGSTNPGTASISGNSRTWGISRTTSGESKRQGTVTVRVTDSTSKLSTTRSVYVDAVATFTQLQSQTAVLNCSSGTLSYTCTAGSQIRSETSPGVWGSWTQVQAPVCAANALQCFGGGGGGCVGQGDCDLDKDDR</sequence>
<evidence type="ECO:0000256" key="1">
    <source>
        <dbReference type="SAM" id="SignalP"/>
    </source>
</evidence>
<protein>
    <recommendedName>
        <fullName evidence="4">Ig-like domain-containing protein</fullName>
    </recommendedName>
</protein>
<accession>A0A1M5UGT1</accession>
<reference evidence="2 3" key="1">
    <citation type="submission" date="2016-11" db="EMBL/GenBank/DDBJ databases">
        <authorList>
            <person name="Jaros S."/>
            <person name="Januszkiewicz K."/>
            <person name="Wedrychowicz H."/>
        </authorList>
    </citation>
    <scope>NUCLEOTIDE SEQUENCE [LARGE SCALE GENOMIC DNA]</scope>
    <source>
        <strain evidence="2 3">DSM 16917</strain>
    </source>
</reference>
<proteinExistence type="predicted"/>
<evidence type="ECO:0000313" key="3">
    <source>
        <dbReference type="Proteomes" id="UP000184268"/>
    </source>
</evidence>
<evidence type="ECO:0000313" key="2">
    <source>
        <dbReference type="EMBL" id="SHH62189.1"/>
    </source>
</evidence>
<keyword evidence="1" id="KW-0732">Signal</keyword>
<feature type="signal peptide" evidence="1">
    <location>
        <begin position="1"/>
        <end position="23"/>
    </location>
</feature>